<dbReference type="PANTHER" id="PTHR11439:SF514">
    <property type="entry name" value="GAG-PRE-INTEGRASE DOMAIN-CONTAINING PROTEIN"/>
    <property type="match status" value="1"/>
</dbReference>
<dbReference type="EnsemblPlants" id="Solyc02g071325.1.1">
    <property type="protein sequence ID" value="Solyc02g071325.1.1"/>
    <property type="gene ID" value="Solyc02g071325.1"/>
</dbReference>
<feature type="compositionally biased region" description="Polar residues" evidence="1">
    <location>
        <begin position="256"/>
        <end position="269"/>
    </location>
</feature>
<reference evidence="2" key="1">
    <citation type="journal article" date="2012" name="Nature">
        <title>The tomato genome sequence provides insights into fleshy fruit evolution.</title>
        <authorList>
            <consortium name="Tomato Genome Consortium"/>
        </authorList>
    </citation>
    <scope>NUCLEOTIDE SEQUENCE [LARGE SCALE GENOMIC DNA]</scope>
    <source>
        <strain evidence="2">cv. Heinz 1706</strain>
    </source>
</reference>
<dbReference type="InterPro" id="IPR043502">
    <property type="entry name" value="DNA/RNA_pol_sf"/>
</dbReference>
<protein>
    <recommendedName>
        <fullName evidence="4">Reverse transcriptase Ty1/copia-type domain-containing protein</fullName>
    </recommendedName>
</protein>
<reference evidence="2" key="2">
    <citation type="submission" date="2019-01" db="UniProtKB">
        <authorList>
            <consortium name="EnsemblPlants"/>
        </authorList>
    </citation>
    <scope>IDENTIFICATION</scope>
    <source>
        <strain evidence="2">cv. Heinz 1706</strain>
    </source>
</reference>
<feature type="region of interest" description="Disordered" evidence="1">
    <location>
        <begin position="256"/>
        <end position="277"/>
    </location>
</feature>
<dbReference type="PANTHER" id="PTHR11439">
    <property type="entry name" value="GAG-POL-RELATED RETROTRANSPOSON"/>
    <property type="match status" value="1"/>
</dbReference>
<name>A0A3Q7F2V5_SOLLC</name>
<evidence type="ECO:0000256" key="1">
    <source>
        <dbReference type="SAM" id="MobiDB-lite"/>
    </source>
</evidence>
<dbReference type="Gramene" id="Solyc02g071325.1.1">
    <property type="protein sequence ID" value="Solyc02g071325.1.1"/>
    <property type="gene ID" value="Solyc02g071325.1"/>
</dbReference>
<accession>A0A3Q7F2V5</accession>
<evidence type="ECO:0008006" key="4">
    <source>
        <dbReference type="Google" id="ProtNLM"/>
    </source>
</evidence>
<dbReference type="AlphaFoldDB" id="A0A3Q7F2V5"/>
<dbReference type="InParanoid" id="A0A3Q7F2V5"/>
<evidence type="ECO:0000313" key="2">
    <source>
        <dbReference type="EnsemblPlants" id="Solyc02g071325.1.1"/>
    </source>
</evidence>
<proteinExistence type="predicted"/>
<dbReference type="CDD" id="cd09272">
    <property type="entry name" value="RNase_HI_RT_Ty1"/>
    <property type="match status" value="1"/>
</dbReference>
<evidence type="ECO:0000313" key="3">
    <source>
        <dbReference type="Proteomes" id="UP000004994"/>
    </source>
</evidence>
<sequence length="536" mass="58288">MVNASSPADLEIGAEVVPTLGNNSSYKGRSRRSDLYCDHCHLTGHTKAVCYKLIGYPPDYKFKKKTGSYIKENETSKGNPNPSDIGNQFGGQSANFAGSSHMSKGSTDAFGAIPQFTEQQYKHILTMLDSEKSEADHVALTAGMIPHTTIISDDVKWIVDSGASSHMVSSVELLSHTTTVNKSGLGKVHLPTGNVVNVTHTGSSYLFPGHKKAFTANVAAAATNACSSSLGMSSTDSDSYSMSMNLWHKSSSMGDASVSETPTLQSPTVPITRKSSRTTKPPIWMHDYVSTSKGSANCCYPVSDVGIVMSQRKYALELISELGLSGTKPVNTPLETNLKLTSVDYDDFITKEAGSTSEDILLVDPTQYQRLVGKLLYLTMTRVDIAYVVQVLSQFMHSPKQSHMNAALRVVKYIKNAPGLGLLMPSDSSGKFVAYCDSDWGGCLQTRRSVTGYLVKFGNAIVSWKSKKQETVARSSAKAEFRSMASVVAEITWLIGLYKELGISIKYWALVMSKWINIGSYNQLMGQESPILKELF</sequence>
<dbReference type="STRING" id="4081.A0A3Q7F2V5"/>
<dbReference type="SUPFAM" id="SSF56672">
    <property type="entry name" value="DNA/RNA polymerases"/>
    <property type="match status" value="1"/>
</dbReference>
<organism evidence="2">
    <name type="scientific">Solanum lycopersicum</name>
    <name type="common">Tomato</name>
    <name type="synonym">Lycopersicon esculentum</name>
    <dbReference type="NCBI Taxonomy" id="4081"/>
    <lineage>
        <taxon>Eukaryota</taxon>
        <taxon>Viridiplantae</taxon>
        <taxon>Streptophyta</taxon>
        <taxon>Embryophyta</taxon>
        <taxon>Tracheophyta</taxon>
        <taxon>Spermatophyta</taxon>
        <taxon>Magnoliopsida</taxon>
        <taxon>eudicotyledons</taxon>
        <taxon>Gunneridae</taxon>
        <taxon>Pentapetalae</taxon>
        <taxon>asterids</taxon>
        <taxon>lamiids</taxon>
        <taxon>Solanales</taxon>
        <taxon>Solanaceae</taxon>
        <taxon>Solanoideae</taxon>
        <taxon>Solaneae</taxon>
        <taxon>Solanum</taxon>
        <taxon>Solanum subgen. Lycopersicon</taxon>
    </lineage>
</organism>
<dbReference type="Proteomes" id="UP000004994">
    <property type="component" value="Chromosome 2"/>
</dbReference>
<keyword evidence="3" id="KW-1185">Reference proteome</keyword>